<dbReference type="Gene3D" id="3.20.20.450">
    <property type="entry name" value="EAL domain"/>
    <property type="match status" value="1"/>
</dbReference>
<feature type="domain" description="EAL" evidence="2">
    <location>
        <begin position="414"/>
        <end position="667"/>
    </location>
</feature>
<dbReference type="InterPro" id="IPR001633">
    <property type="entry name" value="EAL_dom"/>
</dbReference>
<dbReference type="EMBL" id="CP013023">
    <property type="protein sequence ID" value="ANF95159.1"/>
    <property type="molecule type" value="Genomic_DNA"/>
</dbReference>
<feature type="domain" description="GGDEF" evidence="3">
    <location>
        <begin position="273"/>
        <end position="405"/>
    </location>
</feature>
<keyword evidence="1" id="KW-1133">Transmembrane helix</keyword>
<evidence type="ECO:0000313" key="6">
    <source>
        <dbReference type="Proteomes" id="UP000078148"/>
    </source>
</evidence>
<dbReference type="PROSITE" id="PS50883">
    <property type="entry name" value="EAL"/>
    <property type="match status" value="1"/>
</dbReference>
<dbReference type="GO" id="GO:0016020">
    <property type="term" value="C:membrane"/>
    <property type="evidence" value="ECO:0007669"/>
    <property type="project" value="UniProtKB-UniRule"/>
</dbReference>
<dbReference type="InterPro" id="IPR052155">
    <property type="entry name" value="Biofilm_reg_signaling"/>
</dbReference>
<dbReference type="OrthoDB" id="9759607at2"/>
<feature type="transmembrane region" description="Helical" evidence="1">
    <location>
        <begin position="43"/>
        <end position="68"/>
    </location>
</feature>
<dbReference type="SUPFAM" id="SSF141868">
    <property type="entry name" value="EAL domain-like"/>
    <property type="match status" value="1"/>
</dbReference>
<dbReference type="CDD" id="cd01949">
    <property type="entry name" value="GGDEF"/>
    <property type="match status" value="1"/>
</dbReference>
<feature type="transmembrane region" description="Helical" evidence="1">
    <location>
        <begin position="216"/>
        <end position="238"/>
    </location>
</feature>
<dbReference type="SMART" id="SM00052">
    <property type="entry name" value="EAL"/>
    <property type="match status" value="1"/>
</dbReference>
<dbReference type="SMART" id="SM00267">
    <property type="entry name" value="GGDEF"/>
    <property type="match status" value="1"/>
</dbReference>
<dbReference type="Gene3D" id="3.30.70.270">
    <property type="match status" value="1"/>
</dbReference>
<evidence type="ECO:0000259" key="3">
    <source>
        <dbReference type="PROSITE" id="PS50887"/>
    </source>
</evidence>
<dbReference type="PROSITE" id="PS50887">
    <property type="entry name" value="GGDEF"/>
    <property type="match status" value="1"/>
</dbReference>
<dbReference type="CDD" id="cd01948">
    <property type="entry name" value="EAL"/>
    <property type="match status" value="1"/>
</dbReference>
<evidence type="ECO:0000259" key="4">
    <source>
        <dbReference type="PROSITE" id="PS50924"/>
    </source>
</evidence>
<evidence type="ECO:0000259" key="2">
    <source>
        <dbReference type="PROSITE" id="PS50883"/>
    </source>
</evidence>
<reference evidence="6" key="1">
    <citation type="submission" date="2015-10" db="EMBL/GenBank/DDBJ databases">
        <title>Genome of Paenibacillus bovis sp. nov.</title>
        <authorList>
            <person name="Wu Z."/>
            <person name="Gao C."/>
            <person name="Liu Z."/>
            <person name="Zheng H."/>
        </authorList>
    </citation>
    <scope>NUCLEOTIDE SEQUENCE [LARGE SCALE GENOMIC DNA]</scope>
    <source>
        <strain evidence="6">BD3526</strain>
    </source>
</reference>
<dbReference type="KEGG" id="pbv:AR543_03315"/>
<dbReference type="SUPFAM" id="SSF55073">
    <property type="entry name" value="Nucleotide cyclase"/>
    <property type="match status" value="1"/>
</dbReference>
<accession>A0A172ZCA1</accession>
<feature type="transmembrane region" description="Helical" evidence="1">
    <location>
        <begin position="112"/>
        <end position="137"/>
    </location>
</feature>
<keyword evidence="1" id="KW-0812">Transmembrane</keyword>
<feature type="transmembrane region" description="Helical" evidence="1">
    <location>
        <begin position="143"/>
        <end position="162"/>
    </location>
</feature>
<feature type="transmembrane region" description="Helical" evidence="1">
    <location>
        <begin position="80"/>
        <end position="100"/>
    </location>
</feature>
<evidence type="ECO:0000313" key="5">
    <source>
        <dbReference type="EMBL" id="ANF95159.1"/>
    </source>
</evidence>
<dbReference type="Proteomes" id="UP000078148">
    <property type="component" value="Chromosome"/>
</dbReference>
<organism evidence="5 6">
    <name type="scientific">Paenibacillus bovis</name>
    <dbReference type="NCBI Taxonomy" id="1616788"/>
    <lineage>
        <taxon>Bacteria</taxon>
        <taxon>Bacillati</taxon>
        <taxon>Bacillota</taxon>
        <taxon>Bacilli</taxon>
        <taxon>Bacillales</taxon>
        <taxon>Paenibacillaceae</taxon>
        <taxon>Paenibacillus</taxon>
    </lineage>
</organism>
<proteinExistence type="predicted"/>
<dbReference type="NCBIfam" id="TIGR00254">
    <property type="entry name" value="GGDEF"/>
    <property type="match status" value="1"/>
</dbReference>
<dbReference type="InterPro" id="IPR005330">
    <property type="entry name" value="MHYT_dom"/>
</dbReference>
<protein>
    <submittedName>
        <fullName evidence="5">Diguanylate cyclase</fullName>
    </submittedName>
</protein>
<reference evidence="5 6" key="2">
    <citation type="journal article" date="2016" name="Int. J. Syst. Evol. Microbiol.">
        <title>Paenibacillus bovis sp. nov., isolated from raw yak (Bos grunniens) milk.</title>
        <authorList>
            <person name="Gao C."/>
            <person name="Han J."/>
            <person name="Liu Z."/>
            <person name="Xu X."/>
            <person name="Hang F."/>
            <person name="Wu Z."/>
        </authorList>
    </citation>
    <scope>NUCLEOTIDE SEQUENCE [LARGE SCALE GENOMIC DNA]</scope>
    <source>
        <strain evidence="5 6">BD3526</strain>
    </source>
</reference>
<feature type="transmembrane region" description="Helical" evidence="1">
    <location>
        <begin position="12"/>
        <end position="31"/>
    </location>
</feature>
<dbReference type="PROSITE" id="PS50924">
    <property type="entry name" value="MHYT"/>
    <property type="match status" value="1"/>
</dbReference>
<dbReference type="PANTHER" id="PTHR44757:SF2">
    <property type="entry name" value="BIOFILM ARCHITECTURE MAINTENANCE PROTEIN MBAA"/>
    <property type="match status" value="1"/>
</dbReference>
<gene>
    <name evidence="5" type="ORF">AR543_03315</name>
</gene>
<dbReference type="InterPro" id="IPR029787">
    <property type="entry name" value="Nucleotide_cyclase"/>
</dbReference>
<dbReference type="InterPro" id="IPR035919">
    <property type="entry name" value="EAL_sf"/>
</dbReference>
<dbReference type="Pfam" id="PF03707">
    <property type="entry name" value="MHYT"/>
    <property type="match status" value="4"/>
</dbReference>
<dbReference type="PANTHER" id="PTHR44757">
    <property type="entry name" value="DIGUANYLATE CYCLASE DGCP"/>
    <property type="match status" value="1"/>
</dbReference>
<feature type="domain" description="MHYT" evidence="4">
    <location>
        <begin position="8"/>
        <end position="200"/>
    </location>
</feature>
<name>A0A172ZCA1_9BACL</name>
<dbReference type="RefSeq" id="WP_060531824.1">
    <property type="nucleotide sequence ID" value="NZ_CP013023.1"/>
</dbReference>
<dbReference type="Pfam" id="PF00990">
    <property type="entry name" value="GGDEF"/>
    <property type="match status" value="1"/>
</dbReference>
<keyword evidence="6" id="KW-1185">Reference proteome</keyword>
<keyword evidence="1" id="KW-0472">Membrane</keyword>
<dbReference type="InterPro" id="IPR000160">
    <property type="entry name" value="GGDEF_dom"/>
</dbReference>
<dbReference type="AlphaFoldDB" id="A0A172ZCA1"/>
<evidence type="ECO:0000256" key="1">
    <source>
        <dbReference type="PROSITE-ProRule" id="PRU00244"/>
    </source>
</evidence>
<dbReference type="InterPro" id="IPR043128">
    <property type="entry name" value="Rev_trsase/Diguanyl_cyclase"/>
</dbReference>
<sequence length="674" mass="75258">MQYIHAHYNPYIVTLSVLIAILASYIALNIVGKVGQSTGRNKALWTGLGAFVMGNGIWSMHFIGMLALEADISMSYDLKIVALSAVFSILASLIAFYVTLDAVTRLWKISLGGALMGAGIVAMHYTGMAALHTAVMITYDPVYWLLSLAAALMASYAALLLFRRFRNHPGFSIWKFYSAVVMGLAISGMHYVGMAATQFHYTRQELQSAPPAGQMLLISAVAIVTLFILAASWAAVFVEKHVLERMAYSDPLTGLPNRHGLQRYFTKEFTAQTEGAVLFLDLDRFKSINDTLGHDVGDELLIEVSKRLQLCTQNQGIVFRLGGDEFLIASSSGSVDTTIQLAESILDSIKQPYHLANNQLFITGSIGIALVPQHGFERTFLMRAADTAMYVSKNTGKNKYSIFSEDMNQRQIRRMELEKDLRNAQEQEEFFIVYQPKWDSLHNRLTGMEALLRWKHPQLGIVSPGEFIPIAEETGLIIPMTDWILEKVCEQNKIWQQQADIYIPISVNMSARMFECSAFPERIARILADTGLEPQYLELEITESIAMNGIEGTVEQLQQIQQQGVGISLDDFGTGYSSLGSLDEMPVDIIKIDQVFVRNIDHASKQSIISTIIAIAYNLNMEMVAEGVETVEQIQFLQSKGCFIMQGYYYGKPMTVEQMNQWLEQSADQIPLAE</sequence>
<dbReference type="STRING" id="1616788.AR543_03315"/>
<dbReference type="FunFam" id="3.20.20.450:FF:000001">
    <property type="entry name" value="Cyclic di-GMP phosphodiesterase yahA"/>
    <property type="match status" value="1"/>
</dbReference>
<dbReference type="Pfam" id="PF00563">
    <property type="entry name" value="EAL"/>
    <property type="match status" value="1"/>
</dbReference>
<feature type="transmembrane region" description="Helical" evidence="1">
    <location>
        <begin position="174"/>
        <end position="196"/>
    </location>
</feature>